<proteinExistence type="predicted"/>
<dbReference type="EMBL" id="AJWY01008920">
    <property type="protein sequence ID" value="EKC59866.1"/>
    <property type="molecule type" value="Genomic_DNA"/>
</dbReference>
<sequence>MTLYAQNGKLKEASFPFKIDKESGCLLYYRPKARSCQINVTRKWPLQRDVWSYIQRMAYGRFEGANRKDFSDAKVLLQLKDYPRKMFNEVKIKDSSRYRYVRYISADWFFGDIAEVAWYADTLGKVRLQGELMATSPYKG</sequence>
<protein>
    <submittedName>
        <fullName evidence="1">Uncharacterized protein</fullName>
    </submittedName>
</protein>
<comment type="caution">
    <text evidence="1">The sequence shown here is derived from an EMBL/GenBank/DDBJ whole genome shotgun (WGS) entry which is preliminary data.</text>
</comment>
<gene>
    <name evidence="1" type="ORF">LEA_13163</name>
</gene>
<feature type="non-terminal residue" evidence="1">
    <location>
        <position position="140"/>
    </location>
</feature>
<evidence type="ECO:0000313" key="1">
    <source>
        <dbReference type="EMBL" id="EKC59866.1"/>
    </source>
</evidence>
<organism evidence="1">
    <name type="scientific">human gut metagenome</name>
    <dbReference type="NCBI Taxonomy" id="408170"/>
    <lineage>
        <taxon>unclassified sequences</taxon>
        <taxon>metagenomes</taxon>
        <taxon>organismal metagenomes</taxon>
    </lineage>
</organism>
<dbReference type="AlphaFoldDB" id="K1TKU8"/>
<accession>K1TKU8</accession>
<reference evidence="1" key="1">
    <citation type="journal article" date="2013" name="Environ. Microbiol.">
        <title>Microbiota from the distal guts of lean and obese adolescents exhibit partial functional redundancy besides clear differences in community structure.</title>
        <authorList>
            <person name="Ferrer M."/>
            <person name="Ruiz A."/>
            <person name="Lanza F."/>
            <person name="Haange S.B."/>
            <person name="Oberbach A."/>
            <person name="Till H."/>
            <person name="Bargiela R."/>
            <person name="Campoy C."/>
            <person name="Segura M.T."/>
            <person name="Richter M."/>
            <person name="von Bergen M."/>
            <person name="Seifert J."/>
            <person name="Suarez A."/>
        </authorList>
    </citation>
    <scope>NUCLEOTIDE SEQUENCE</scope>
</reference>
<dbReference type="Gene3D" id="2.60.120.260">
    <property type="entry name" value="Galactose-binding domain-like"/>
    <property type="match status" value="1"/>
</dbReference>
<name>K1TKU8_9ZZZZ</name>